<dbReference type="RefSeq" id="WP_175221901.1">
    <property type="nucleotide sequence ID" value="NZ_CABWIL020000011.1"/>
</dbReference>
<accession>A0A6J5J204</accession>
<dbReference type="EMBL" id="CABWIL020000011">
    <property type="protein sequence ID" value="CAB3965647.1"/>
    <property type="molecule type" value="Genomic_DNA"/>
</dbReference>
<reference evidence="2 3" key="1">
    <citation type="submission" date="2020-04" db="EMBL/GenBank/DDBJ databases">
        <authorList>
            <person name="Depoorter E."/>
        </authorList>
    </citation>
    <scope>NUCLEOTIDE SEQUENCE [LARGE SCALE GENOMIC DNA]</scope>
    <source>
        <strain evidence="2 3">BCC0217</strain>
    </source>
</reference>
<organism evidence="2 3">
    <name type="scientific">Burkholderia aenigmatica</name>
    <dbReference type="NCBI Taxonomy" id="2015348"/>
    <lineage>
        <taxon>Bacteria</taxon>
        <taxon>Pseudomonadati</taxon>
        <taxon>Pseudomonadota</taxon>
        <taxon>Betaproteobacteria</taxon>
        <taxon>Burkholderiales</taxon>
        <taxon>Burkholderiaceae</taxon>
        <taxon>Burkholderia</taxon>
        <taxon>Burkholderia cepacia complex</taxon>
    </lineage>
</organism>
<proteinExistence type="predicted"/>
<evidence type="ECO:0000256" key="1">
    <source>
        <dbReference type="SAM" id="Phobius"/>
    </source>
</evidence>
<gene>
    <name evidence="2" type="ORF">BLA3211_03523</name>
</gene>
<protein>
    <submittedName>
        <fullName evidence="2">Uncharacterized protein</fullName>
    </submittedName>
</protein>
<evidence type="ECO:0000313" key="3">
    <source>
        <dbReference type="Proteomes" id="UP000494301"/>
    </source>
</evidence>
<keyword evidence="1" id="KW-0812">Transmembrane</keyword>
<name>A0A6J5J204_9BURK</name>
<keyword evidence="1" id="KW-1133">Transmembrane helix</keyword>
<feature type="transmembrane region" description="Helical" evidence="1">
    <location>
        <begin position="378"/>
        <end position="400"/>
    </location>
</feature>
<keyword evidence="1" id="KW-0472">Membrane</keyword>
<dbReference type="AlphaFoldDB" id="A0A6J5J204"/>
<evidence type="ECO:0000313" key="2">
    <source>
        <dbReference type="EMBL" id="CAB3965647.1"/>
    </source>
</evidence>
<sequence length="405" mass="45665">MDETFSTSIDIRRDFSLSKLKFARRFISGLGQFTGELRNDPSSDYQRYSSIIYKLRSRFDAYKVLLETVKGDPADPLSQKLVSSMLALAKELETAILTHSSINDHKIKNEIISEEDDLFPSSLNTKNLITLDAQKEASRFYSVQRKKTEAYSAALNTVQHTISWIETLRENSTPENKITREISFPPELQQAGIGILSYFSRVLQANYPDLDIGVTIQQIGDSVTMVITHPDGTREEITRTLHEYGLVVTGKMRAEDLVHDPIQAMALKQKLELTELELRQTREILTLQRTYSEERIKSLESDVSRLYGMLEQKLGSDAGVQEQLIKLAGEQGERSTDLISAVLELSKALQSRDGTQAQLMLEDIAIAKPDLFTRLTDFFYSSAVSGVIGNTAFSWLIALWPTLPK</sequence>
<dbReference type="Proteomes" id="UP000494301">
    <property type="component" value="Unassembled WGS sequence"/>
</dbReference>